<dbReference type="Proteomes" id="UP000617743">
    <property type="component" value="Unassembled WGS sequence"/>
</dbReference>
<feature type="region of interest" description="Disordered" evidence="2">
    <location>
        <begin position="1"/>
        <end position="45"/>
    </location>
</feature>
<dbReference type="InterPro" id="IPR036388">
    <property type="entry name" value="WH-like_DNA-bd_sf"/>
</dbReference>
<accession>A0ABQ2XS55</accession>
<comment type="caution">
    <text evidence="4">The sequence shown here is derived from an EMBL/GenBank/DDBJ whole genome shotgun (WGS) entry which is preliminary data.</text>
</comment>
<proteinExistence type="inferred from homology"/>
<evidence type="ECO:0000313" key="4">
    <source>
        <dbReference type="EMBL" id="GGX29438.1"/>
    </source>
</evidence>
<evidence type="ECO:0000256" key="2">
    <source>
        <dbReference type="SAM" id="MobiDB-lite"/>
    </source>
</evidence>
<evidence type="ECO:0000259" key="3">
    <source>
        <dbReference type="Pfam" id="PF12802"/>
    </source>
</evidence>
<comment type="similarity">
    <text evidence="1">Belongs to the ROK (NagC/XylR) family.</text>
</comment>
<keyword evidence="4" id="KW-0808">Transferase</keyword>
<dbReference type="InterPro" id="IPR000835">
    <property type="entry name" value="HTH_MarR-typ"/>
</dbReference>
<dbReference type="SUPFAM" id="SSF53067">
    <property type="entry name" value="Actin-like ATPase domain"/>
    <property type="match status" value="1"/>
</dbReference>
<dbReference type="EMBL" id="BMWC01000015">
    <property type="protein sequence ID" value="GGX29438.1"/>
    <property type="molecule type" value="Genomic_DNA"/>
</dbReference>
<keyword evidence="4" id="KW-0418">Kinase</keyword>
<evidence type="ECO:0000256" key="1">
    <source>
        <dbReference type="ARBA" id="ARBA00006479"/>
    </source>
</evidence>
<dbReference type="Gene3D" id="1.10.10.10">
    <property type="entry name" value="Winged helix-like DNA-binding domain superfamily/Winged helix DNA-binding domain"/>
    <property type="match status" value="1"/>
</dbReference>
<dbReference type="PANTHER" id="PTHR18964:SF149">
    <property type="entry name" value="BIFUNCTIONAL UDP-N-ACETYLGLUCOSAMINE 2-EPIMERASE_N-ACETYLMANNOSAMINE KINASE"/>
    <property type="match status" value="1"/>
</dbReference>
<dbReference type="InterPro" id="IPR043129">
    <property type="entry name" value="ATPase_NBD"/>
</dbReference>
<dbReference type="Pfam" id="PF12802">
    <property type="entry name" value="MarR_2"/>
    <property type="match status" value="1"/>
</dbReference>
<dbReference type="Pfam" id="PF00480">
    <property type="entry name" value="ROK"/>
    <property type="match status" value="1"/>
</dbReference>
<organism evidence="4 5">
    <name type="scientific">Streptomyces lomondensis</name>
    <dbReference type="NCBI Taxonomy" id="68229"/>
    <lineage>
        <taxon>Bacteria</taxon>
        <taxon>Bacillati</taxon>
        <taxon>Actinomycetota</taxon>
        <taxon>Actinomycetes</taxon>
        <taxon>Kitasatosporales</taxon>
        <taxon>Streptomycetaceae</taxon>
        <taxon>Streptomyces</taxon>
    </lineage>
</organism>
<sequence length="449" mass="48157">MSRDPSGTANGVDRDPPQPARVRTTGAREQPRVTESKPTTIITPKPVPARSAYRARYGHHVTTNPTSRDYNKASVLDVLLSHAPLTRNKLIELTGLSKATVSRAVEELRADGFVVDGGVDEVTGRGRRSTYLDLPGTTGHVVGISFGAQTTGVLVTDLRGREIHRVTVPTAEHQEVGDAARWLVDLVEQTAASAQGPLRQIVAAVPGRVRGGTEIFGPAEPMRIFAGSDLHRAIEDLVEAPVLLDSDANASLLGILTNDATVTNAALFSVSTILNFASCTDHELARGNTPTFGDIGVLSSGAGDEVLDELLSTRGLLRFARKRGLDLERIEDLWQEPHDEAARADVLEAFTTAIVTAVSVVAVTLDPESVYFVGRLRPLVDEVLPEVRRRLDQSLPAVPEIRTGPHLIGLSTAQGAVYACLTMAQERLRDAILGARRQSQAAEHSAPAF</sequence>
<dbReference type="GO" id="GO:0016301">
    <property type="term" value="F:kinase activity"/>
    <property type="evidence" value="ECO:0007669"/>
    <property type="project" value="UniProtKB-KW"/>
</dbReference>
<evidence type="ECO:0000313" key="5">
    <source>
        <dbReference type="Proteomes" id="UP000617743"/>
    </source>
</evidence>
<dbReference type="Gene3D" id="3.30.420.40">
    <property type="match status" value="2"/>
</dbReference>
<reference evidence="5" key="1">
    <citation type="journal article" date="2019" name="Int. J. Syst. Evol. Microbiol.">
        <title>The Global Catalogue of Microorganisms (GCM) 10K type strain sequencing project: providing services to taxonomists for standard genome sequencing and annotation.</title>
        <authorList>
            <consortium name="The Broad Institute Genomics Platform"/>
            <consortium name="The Broad Institute Genome Sequencing Center for Infectious Disease"/>
            <person name="Wu L."/>
            <person name="Ma J."/>
        </authorList>
    </citation>
    <scope>NUCLEOTIDE SEQUENCE [LARGE SCALE GENOMIC DNA]</scope>
    <source>
        <strain evidence="5">JCM 4866</strain>
    </source>
</reference>
<feature type="domain" description="HTH marR-type" evidence="3">
    <location>
        <begin position="72"/>
        <end position="115"/>
    </location>
</feature>
<dbReference type="InterPro" id="IPR036390">
    <property type="entry name" value="WH_DNA-bd_sf"/>
</dbReference>
<keyword evidence="5" id="KW-1185">Reference proteome</keyword>
<protein>
    <submittedName>
        <fullName evidence="4">Sugar kinase</fullName>
    </submittedName>
</protein>
<dbReference type="InterPro" id="IPR000600">
    <property type="entry name" value="ROK"/>
</dbReference>
<dbReference type="PANTHER" id="PTHR18964">
    <property type="entry name" value="ROK (REPRESSOR, ORF, KINASE) FAMILY"/>
    <property type="match status" value="1"/>
</dbReference>
<name>A0ABQ2XS55_9ACTN</name>
<gene>
    <name evidence="4" type="ORF">GCM10010383_69930</name>
</gene>
<dbReference type="SUPFAM" id="SSF46785">
    <property type="entry name" value="Winged helix' DNA-binding domain"/>
    <property type="match status" value="1"/>
</dbReference>